<dbReference type="RefSeq" id="WP_169655101.1">
    <property type="nucleotide sequence ID" value="NZ_JABANE010000007.1"/>
</dbReference>
<name>A0A7X9RSC4_9BACT</name>
<dbReference type="AlphaFoldDB" id="A0A7X9RSC4"/>
<comment type="caution">
    <text evidence="2">The sequence shown here is derived from an EMBL/GenBank/DDBJ whole genome shotgun (WGS) entry which is preliminary data.</text>
</comment>
<dbReference type="Gene3D" id="2.60.120.10">
    <property type="entry name" value="Jelly Rolls"/>
    <property type="match status" value="1"/>
</dbReference>
<dbReference type="Proteomes" id="UP000576082">
    <property type="component" value="Unassembled WGS sequence"/>
</dbReference>
<keyword evidence="3" id="KW-1185">Reference proteome</keyword>
<dbReference type="SMART" id="SM00100">
    <property type="entry name" value="cNMP"/>
    <property type="match status" value="1"/>
</dbReference>
<reference evidence="2 3" key="1">
    <citation type="submission" date="2020-04" db="EMBL/GenBank/DDBJ databases">
        <title>Flammeovirga sp. SR4, a novel species isolated from seawater.</title>
        <authorList>
            <person name="Wang X."/>
        </authorList>
    </citation>
    <scope>NUCLEOTIDE SEQUENCE [LARGE SCALE GENOMIC DNA]</scope>
    <source>
        <strain evidence="2 3">ATCC 23126</strain>
    </source>
</reference>
<accession>A0A7X9RSC4</accession>
<evidence type="ECO:0000313" key="2">
    <source>
        <dbReference type="EMBL" id="NME67050.1"/>
    </source>
</evidence>
<dbReference type="CDD" id="cd00038">
    <property type="entry name" value="CAP_ED"/>
    <property type="match status" value="1"/>
</dbReference>
<dbReference type="PROSITE" id="PS50042">
    <property type="entry name" value="CNMP_BINDING_3"/>
    <property type="match status" value="1"/>
</dbReference>
<dbReference type="InterPro" id="IPR018490">
    <property type="entry name" value="cNMP-bd_dom_sf"/>
</dbReference>
<feature type="domain" description="Cyclic nucleotide-binding" evidence="1">
    <location>
        <begin position="1"/>
        <end position="105"/>
    </location>
</feature>
<gene>
    <name evidence="2" type="ORF">HHU12_03640</name>
</gene>
<dbReference type="EMBL" id="JABANE010000007">
    <property type="protein sequence ID" value="NME67050.1"/>
    <property type="molecule type" value="Genomic_DNA"/>
</dbReference>
<protein>
    <submittedName>
        <fullName evidence="2">Crp/Fnr family transcriptional regulator</fullName>
    </submittedName>
</protein>
<dbReference type="Pfam" id="PF00027">
    <property type="entry name" value="cNMP_binding"/>
    <property type="match status" value="1"/>
</dbReference>
<organism evidence="2 3">
    <name type="scientific">Flammeovirga aprica JL-4</name>
    <dbReference type="NCBI Taxonomy" id="694437"/>
    <lineage>
        <taxon>Bacteria</taxon>
        <taxon>Pseudomonadati</taxon>
        <taxon>Bacteroidota</taxon>
        <taxon>Cytophagia</taxon>
        <taxon>Cytophagales</taxon>
        <taxon>Flammeovirgaceae</taxon>
        <taxon>Flammeovirga</taxon>
    </lineage>
</organism>
<dbReference type="InterPro" id="IPR014710">
    <property type="entry name" value="RmlC-like_jellyroll"/>
</dbReference>
<proteinExistence type="predicted"/>
<sequence length="187" mass="22081">MDSLFHALVHSNENISELKKLSRGDLLIRVGEIEKHMYIILEGAVRVTYFEEGNKEEHTIRFGYKNSILASIPSFFDGSPSLFTIECIRSSTVKKIHKTHFFEIIASDPAYQKEYDLYLQNFFKQQIKREIDLLTTSPVKRFERVIKRSPQLFQHIPMKYIASYLRMQPETLSRIMKKDRDLMKESK</sequence>
<dbReference type="InterPro" id="IPR000595">
    <property type="entry name" value="cNMP-bd_dom"/>
</dbReference>
<dbReference type="SUPFAM" id="SSF51206">
    <property type="entry name" value="cAMP-binding domain-like"/>
    <property type="match status" value="1"/>
</dbReference>
<evidence type="ECO:0000313" key="3">
    <source>
        <dbReference type="Proteomes" id="UP000576082"/>
    </source>
</evidence>
<evidence type="ECO:0000259" key="1">
    <source>
        <dbReference type="PROSITE" id="PS50042"/>
    </source>
</evidence>